<evidence type="ECO:0000313" key="4">
    <source>
        <dbReference type="Proteomes" id="UP000030746"/>
    </source>
</evidence>
<feature type="region of interest" description="Disordered" evidence="1">
    <location>
        <begin position="81"/>
        <end position="128"/>
    </location>
</feature>
<dbReference type="RefSeq" id="XP_009049606.1">
    <property type="nucleotide sequence ID" value="XM_009051358.1"/>
</dbReference>
<organism evidence="3 4">
    <name type="scientific">Lottia gigantea</name>
    <name type="common">Giant owl limpet</name>
    <dbReference type="NCBI Taxonomy" id="225164"/>
    <lineage>
        <taxon>Eukaryota</taxon>
        <taxon>Metazoa</taxon>
        <taxon>Spiralia</taxon>
        <taxon>Lophotrochozoa</taxon>
        <taxon>Mollusca</taxon>
        <taxon>Gastropoda</taxon>
        <taxon>Patellogastropoda</taxon>
        <taxon>Lottioidea</taxon>
        <taxon>Lottiidae</taxon>
        <taxon>Lottia</taxon>
    </lineage>
</organism>
<accession>V4CCR8</accession>
<dbReference type="Pfam" id="PF13904">
    <property type="entry name" value="CCDC34"/>
    <property type="match status" value="1"/>
</dbReference>
<dbReference type="HOGENOM" id="CLU_063061_0_0_1"/>
<feature type="region of interest" description="Disordered" evidence="1">
    <location>
        <begin position="242"/>
        <end position="353"/>
    </location>
</feature>
<feature type="compositionally biased region" description="Basic and acidic residues" evidence="1">
    <location>
        <begin position="81"/>
        <end position="104"/>
    </location>
</feature>
<name>V4CCR8_LOTGI</name>
<dbReference type="PANTHER" id="PTHR23247">
    <property type="entry name" value="NY-REN-41 ANTIGEN L15 -RELATED"/>
    <property type="match status" value="1"/>
</dbReference>
<dbReference type="PANTHER" id="PTHR23247:SF2">
    <property type="entry name" value="COILED-COIL DOMAIN-CONTAINING PROTEIN 34"/>
    <property type="match status" value="1"/>
</dbReference>
<dbReference type="EMBL" id="KB200955">
    <property type="protein sequence ID" value="ESO99699.1"/>
    <property type="molecule type" value="Genomic_DNA"/>
</dbReference>
<dbReference type="KEGG" id="lgi:LOTGIDRAFT_238740"/>
<reference evidence="3 4" key="1">
    <citation type="journal article" date="2013" name="Nature">
        <title>Insights into bilaterian evolution from three spiralian genomes.</title>
        <authorList>
            <person name="Simakov O."/>
            <person name="Marletaz F."/>
            <person name="Cho S.J."/>
            <person name="Edsinger-Gonzales E."/>
            <person name="Havlak P."/>
            <person name="Hellsten U."/>
            <person name="Kuo D.H."/>
            <person name="Larsson T."/>
            <person name="Lv J."/>
            <person name="Arendt D."/>
            <person name="Savage R."/>
            <person name="Osoegawa K."/>
            <person name="de Jong P."/>
            <person name="Grimwood J."/>
            <person name="Chapman J.A."/>
            <person name="Shapiro H."/>
            <person name="Aerts A."/>
            <person name="Otillar R.P."/>
            <person name="Terry A.Y."/>
            <person name="Boore J.L."/>
            <person name="Grigoriev I.V."/>
            <person name="Lindberg D.R."/>
            <person name="Seaver E.C."/>
            <person name="Weisblat D.A."/>
            <person name="Putnam N.H."/>
            <person name="Rokhsar D.S."/>
        </authorList>
    </citation>
    <scope>NUCLEOTIDE SEQUENCE [LARGE SCALE GENOMIC DNA]</scope>
</reference>
<dbReference type="OrthoDB" id="5981665at2759"/>
<evidence type="ECO:0000313" key="3">
    <source>
        <dbReference type="EMBL" id="ESO99699.1"/>
    </source>
</evidence>
<protein>
    <recommendedName>
        <fullName evidence="2">Coiled-coil domain-containing protein</fullName>
    </recommendedName>
</protein>
<feature type="compositionally biased region" description="Polar residues" evidence="1">
    <location>
        <begin position="110"/>
        <end position="128"/>
    </location>
</feature>
<feature type="compositionally biased region" description="Basic and acidic residues" evidence="1">
    <location>
        <begin position="242"/>
        <end position="279"/>
    </location>
</feature>
<dbReference type="CTD" id="20250856"/>
<feature type="region of interest" description="Disordered" evidence="1">
    <location>
        <begin position="1"/>
        <end position="22"/>
    </location>
</feature>
<dbReference type="GeneID" id="20250856"/>
<sequence length="353" mass="42117">MSEYRFMSLSGRPRPVTATTTRQTWLEISNSSPLRRSLDSSGSTESLCSVLDHDSYVSLSSEEGDLGDSDVEETQHQLSDMKIEEGPLESYAHDTNTESTEHFHQKQKQNRIYASYTRSKSASPSRTRNIIEDEEFKGLSPWEKWLLIKTREERIKHKLEMRTKNLKEEEKMNEERKKREKQMKAEEEIKRWKKFKNERERAQKRLDKRLKEAEEDCKHKKESEIHEKAEKKYEEWLKTKAVEDRKKKKEEILKKKKEKEEENKRRMKAEEKFKEWCKDVKKRPKSAQNTGHSYLNDDNEINSYPEPAFCNPIPWQPIKIPRQKSDTKKSSNKKSLKSSLKSKSYTWNPAKYY</sequence>
<feature type="domain" description="Coiled-coil" evidence="2">
    <location>
        <begin position="139"/>
        <end position="315"/>
    </location>
</feature>
<dbReference type="OMA" id="FTGDCRP"/>
<dbReference type="Proteomes" id="UP000030746">
    <property type="component" value="Unassembled WGS sequence"/>
</dbReference>
<keyword evidence="4" id="KW-1185">Reference proteome</keyword>
<dbReference type="AlphaFoldDB" id="V4CCR8"/>
<gene>
    <name evidence="3" type="ORF">LOTGIDRAFT_238740</name>
</gene>
<dbReference type="STRING" id="225164.V4CCR8"/>
<proteinExistence type="predicted"/>
<dbReference type="InterPro" id="IPR045323">
    <property type="entry name" value="CCDC34"/>
</dbReference>
<dbReference type="InterPro" id="IPR025259">
    <property type="entry name" value="CCDC34/181"/>
</dbReference>
<evidence type="ECO:0000256" key="1">
    <source>
        <dbReference type="SAM" id="MobiDB-lite"/>
    </source>
</evidence>
<evidence type="ECO:0000259" key="2">
    <source>
        <dbReference type="Pfam" id="PF13904"/>
    </source>
</evidence>